<evidence type="ECO:0008006" key="5">
    <source>
        <dbReference type="Google" id="ProtNLM"/>
    </source>
</evidence>
<reference evidence="3 4" key="1">
    <citation type="submission" date="2018-11" db="EMBL/GenBank/DDBJ databases">
        <authorList>
            <consortium name="Pathogen Informatics"/>
        </authorList>
    </citation>
    <scope>NUCLEOTIDE SEQUENCE [LARGE SCALE GENOMIC DNA]</scope>
</reference>
<dbReference type="Proteomes" id="UP000281553">
    <property type="component" value="Unassembled WGS sequence"/>
</dbReference>
<feature type="chain" id="PRO_5018263531" description="Secreted protein" evidence="2">
    <location>
        <begin position="24"/>
        <end position="88"/>
    </location>
</feature>
<dbReference type="AlphaFoldDB" id="A0A3P7LNH5"/>
<protein>
    <recommendedName>
        <fullName evidence="5">Secreted protein</fullName>
    </recommendedName>
</protein>
<evidence type="ECO:0000256" key="2">
    <source>
        <dbReference type="SAM" id="SignalP"/>
    </source>
</evidence>
<name>A0A3P7LNH5_DIBLA</name>
<proteinExistence type="predicted"/>
<feature type="signal peptide" evidence="2">
    <location>
        <begin position="1"/>
        <end position="23"/>
    </location>
</feature>
<evidence type="ECO:0000313" key="3">
    <source>
        <dbReference type="EMBL" id="VDN11498.1"/>
    </source>
</evidence>
<dbReference type="EMBL" id="UYRU01051587">
    <property type="protein sequence ID" value="VDN11498.1"/>
    <property type="molecule type" value="Genomic_DNA"/>
</dbReference>
<gene>
    <name evidence="3" type="ORF">DILT_LOCUS7329</name>
</gene>
<keyword evidence="2" id="KW-0732">Signal</keyword>
<keyword evidence="4" id="KW-1185">Reference proteome</keyword>
<organism evidence="3 4">
    <name type="scientific">Dibothriocephalus latus</name>
    <name type="common">Fish tapeworm</name>
    <name type="synonym">Diphyllobothrium latum</name>
    <dbReference type="NCBI Taxonomy" id="60516"/>
    <lineage>
        <taxon>Eukaryota</taxon>
        <taxon>Metazoa</taxon>
        <taxon>Spiralia</taxon>
        <taxon>Lophotrochozoa</taxon>
        <taxon>Platyhelminthes</taxon>
        <taxon>Cestoda</taxon>
        <taxon>Eucestoda</taxon>
        <taxon>Diphyllobothriidea</taxon>
        <taxon>Diphyllobothriidae</taxon>
        <taxon>Dibothriocephalus</taxon>
    </lineage>
</organism>
<accession>A0A3P7LNH5</accession>
<sequence>MRARFGPDGLMTLVIALVCGVEEFPRDQRIVTCTGRRSLRLQHVHLKRVHQRTPAKLTPTTSSQRQSFYPCDVRANQENRLRKRTSVV</sequence>
<feature type="compositionally biased region" description="Polar residues" evidence="1">
    <location>
        <begin position="58"/>
        <end position="67"/>
    </location>
</feature>
<evidence type="ECO:0000313" key="4">
    <source>
        <dbReference type="Proteomes" id="UP000281553"/>
    </source>
</evidence>
<evidence type="ECO:0000256" key="1">
    <source>
        <dbReference type="SAM" id="MobiDB-lite"/>
    </source>
</evidence>
<feature type="region of interest" description="Disordered" evidence="1">
    <location>
        <begin position="50"/>
        <end position="69"/>
    </location>
</feature>